<accession>A0A838ZJV2</accession>
<dbReference type="AlphaFoldDB" id="A0A838ZJV2"/>
<proteinExistence type="predicted"/>
<keyword evidence="2" id="KW-1185">Reference proteome</keyword>
<dbReference type="Pfam" id="PF20050">
    <property type="entry name" value="DUF6452"/>
    <property type="match status" value="1"/>
</dbReference>
<comment type="caution">
    <text evidence="1">The sequence shown here is derived from an EMBL/GenBank/DDBJ whole genome shotgun (WGS) entry which is preliminary data.</text>
</comment>
<gene>
    <name evidence="1" type="ORF">HU137_09035</name>
</gene>
<dbReference type="EMBL" id="JACDZE010000002">
    <property type="protein sequence ID" value="MBA5629911.1"/>
    <property type="molecule type" value="Genomic_DNA"/>
</dbReference>
<sequence>MKKRYLVFGIILPMIFAVSCEEDDVCVGEGTPYLTVVFRNALDTENRSDTLTIESDVTADFANADTIYLKSFTDSIKLPLGGLDETQTFFRIKRRSNSTPDVLTVNYSTQTEYVSKACGFRVTYGNLGYNTTFNYIQAIEPGESNELKDETTTNLYIRLSN</sequence>
<reference evidence="1 2" key="1">
    <citation type="submission" date="2020-07" db="EMBL/GenBank/DDBJ databases">
        <title>Moheibacter lacus sp. nov., a member of the family Flavobacteriaceae isolated from freshwater lake sediment.</title>
        <authorList>
            <person name="Liu Y."/>
        </authorList>
    </citation>
    <scope>NUCLEOTIDE SEQUENCE [LARGE SCALE GENOMIC DNA]</scope>
    <source>
        <strain evidence="1 2">BDHS18</strain>
    </source>
</reference>
<dbReference type="InterPro" id="IPR045607">
    <property type="entry name" value="DUF6452"/>
</dbReference>
<evidence type="ECO:0000313" key="1">
    <source>
        <dbReference type="EMBL" id="MBA5629911.1"/>
    </source>
</evidence>
<dbReference type="PROSITE" id="PS51257">
    <property type="entry name" value="PROKAR_LIPOPROTEIN"/>
    <property type="match status" value="1"/>
</dbReference>
<protein>
    <submittedName>
        <fullName evidence="1">Uncharacterized protein</fullName>
    </submittedName>
</protein>
<evidence type="ECO:0000313" key="2">
    <source>
        <dbReference type="Proteomes" id="UP000552241"/>
    </source>
</evidence>
<name>A0A838ZJV2_9FLAO</name>
<dbReference type="RefSeq" id="WP_182043519.1">
    <property type="nucleotide sequence ID" value="NZ_JACDZE010000002.1"/>
</dbReference>
<dbReference type="Proteomes" id="UP000552241">
    <property type="component" value="Unassembled WGS sequence"/>
</dbReference>
<organism evidence="1 2">
    <name type="scientific">Moheibacter lacus</name>
    <dbReference type="NCBI Taxonomy" id="2745851"/>
    <lineage>
        <taxon>Bacteria</taxon>
        <taxon>Pseudomonadati</taxon>
        <taxon>Bacteroidota</taxon>
        <taxon>Flavobacteriia</taxon>
        <taxon>Flavobacteriales</taxon>
        <taxon>Weeksellaceae</taxon>
        <taxon>Moheibacter</taxon>
    </lineage>
</organism>